<dbReference type="SUPFAM" id="SSF51445">
    <property type="entry name" value="(Trans)glycosidases"/>
    <property type="match status" value="1"/>
</dbReference>
<comment type="caution">
    <text evidence="5">The sequence shown here is derived from an EMBL/GenBank/DDBJ whole genome shotgun (WGS) entry which is preliminary data.</text>
</comment>
<dbReference type="InterPro" id="IPR051816">
    <property type="entry name" value="Glycosyl_Hydrolase_31"/>
</dbReference>
<evidence type="ECO:0000259" key="3">
    <source>
        <dbReference type="Pfam" id="PF01055"/>
    </source>
</evidence>
<dbReference type="CDD" id="cd06591">
    <property type="entry name" value="GH31_xylosidase_XylS"/>
    <property type="match status" value="1"/>
</dbReference>
<evidence type="ECO:0000313" key="5">
    <source>
        <dbReference type="EMBL" id="GIG40715.1"/>
    </source>
</evidence>
<dbReference type="RefSeq" id="WP_203674658.1">
    <property type="nucleotide sequence ID" value="NZ_BONP01000014.1"/>
</dbReference>
<dbReference type="GO" id="GO:0016787">
    <property type="term" value="F:hydrolase activity"/>
    <property type="evidence" value="ECO:0007669"/>
    <property type="project" value="UniProtKB-KW"/>
</dbReference>
<dbReference type="SUPFAM" id="SSF74650">
    <property type="entry name" value="Galactose mutarotase-like"/>
    <property type="match status" value="1"/>
</dbReference>
<comment type="similarity">
    <text evidence="1 2">Belongs to the glycosyl hydrolase 31 family.</text>
</comment>
<name>A0ABQ4DMZ2_9CELL</name>
<sequence>MPHLHTDGRSLRWTGDGETLVVDPWGADAVRVRSSATGDVVDTDWALLPAPATAPAHVEVDGDTATLVQGRLTVELTTGQHRDWQVGHHVAWCRVTFRDRTGRVLLREHESGGALKLRARDFRAHVGGDHRLVASFESDPDEHLAGMGLYQQDLVDLKGCTLELAHRNSQASVPFVVSSAGYGMLWHNPAVGSATFGRNRTAWVADSTRQLDYWVTAGDTPAQIAAAYADATGHVPMMPEHGLGLWQSRLRYTTQEELLDVAREHRRRGLPLDVVVADFFHWPHLGDYRFDEEFWPDPAAMTAELRALDVELMVSVWPQVGVDSENFAQLAGANHLVRTDRGLGVQMAFGEPSMFVDVTHPDARAALWELCRRNYHEHGVRIFWLDEAEPEYGRYDLDNYRFHAGPGAQVSNLYPQLFSRVFHDGLTAAGERDVVNLVRCAWAGSQRYGALVWSGDIASTWQALRRQVVAGVHMGVAGIPWFTTDVGGFHGGDVRDPAFGELLVRWFQLGTFSPVLRMHGDRLPSRAVAAADGSPRMAAGADNELWSYGPEVERVLTGYLRVREALRPRLRALMREAHEHGQPVLRGLFHEFGDDPRAWQVTDQYLLGPDLLVAPVVHPGATSRTVHLPAGATWTDLRSGEQHAGGTQVDVDAPVHVVPVFGRDGAGGELRDALRATG</sequence>
<dbReference type="InterPro" id="IPR011013">
    <property type="entry name" value="Gal_mutarotase_sf_dom"/>
</dbReference>
<dbReference type="PANTHER" id="PTHR43863">
    <property type="entry name" value="HYDROLASE, PUTATIVE (AFU_ORTHOLOGUE AFUA_1G03140)-RELATED"/>
    <property type="match status" value="1"/>
</dbReference>
<keyword evidence="6" id="KW-1185">Reference proteome</keyword>
<dbReference type="EMBL" id="BONP01000014">
    <property type="protein sequence ID" value="GIG40715.1"/>
    <property type="molecule type" value="Genomic_DNA"/>
</dbReference>
<evidence type="ECO:0000259" key="4">
    <source>
        <dbReference type="Pfam" id="PF21365"/>
    </source>
</evidence>
<dbReference type="PANTHER" id="PTHR43863:SF2">
    <property type="entry name" value="MALTASE-GLUCOAMYLASE"/>
    <property type="match status" value="1"/>
</dbReference>
<dbReference type="SUPFAM" id="SSF51011">
    <property type="entry name" value="Glycosyl hydrolase domain"/>
    <property type="match status" value="1"/>
</dbReference>
<dbReference type="InterPro" id="IPR013780">
    <property type="entry name" value="Glyco_hydro_b"/>
</dbReference>
<evidence type="ECO:0000256" key="2">
    <source>
        <dbReference type="RuleBase" id="RU361185"/>
    </source>
</evidence>
<dbReference type="Proteomes" id="UP000614741">
    <property type="component" value="Unassembled WGS sequence"/>
</dbReference>
<keyword evidence="2" id="KW-0326">Glycosidase</keyword>
<reference evidence="5 6" key="1">
    <citation type="submission" date="2021-01" db="EMBL/GenBank/DDBJ databases">
        <title>Whole genome shotgun sequence of Cellulomonas phragmiteti NBRC 110785.</title>
        <authorList>
            <person name="Komaki H."/>
            <person name="Tamura T."/>
        </authorList>
    </citation>
    <scope>NUCLEOTIDE SEQUENCE [LARGE SCALE GENOMIC DNA]</scope>
    <source>
        <strain evidence="5 6">NBRC 110785</strain>
    </source>
</reference>
<feature type="domain" description="Glycoside hydrolase family 31 TIM barrel" evidence="3">
    <location>
        <begin position="236"/>
        <end position="568"/>
    </location>
</feature>
<dbReference type="Gene3D" id="2.60.40.1180">
    <property type="entry name" value="Golgi alpha-mannosidase II"/>
    <property type="match status" value="1"/>
</dbReference>
<accession>A0ABQ4DMZ2</accession>
<dbReference type="Pfam" id="PF01055">
    <property type="entry name" value="Glyco_hydro_31_2nd"/>
    <property type="match status" value="1"/>
</dbReference>
<feature type="domain" description="Glycosyl hydrolase family 31 C-terminal" evidence="4">
    <location>
        <begin position="581"/>
        <end position="666"/>
    </location>
</feature>
<dbReference type="Gene3D" id="2.60.40.1760">
    <property type="entry name" value="glycosyl hydrolase (family 31)"/>
    <property type="match status" value="1"/>
</dbReference>
<dbReference type="InterPro" id="IPR017853">
    <property type="entry name" value="GH"/>
</dbReference>
<keyword evidence="2 5" id="KW-0378">Hydrolase</keyword>
<dbReference type="InterPro" id="IPR000322">
    <property type="entry name" value="Glyco_hydro_31_TIM"/>
</dbReference>
<protein>
    <submittedName>
        <fullName evidence="5">Glycosyl hydrolase</fullName>
    </submittedName>
</protein>
<dbReference type="InterPro" id="IPR048395">
    <property type="entry name" value="Glyco_hydro_31_C"/>
</dbReference>
<evidence type="ECO:0000256" key="1">
    <source>
        <dbReference type="ARBA" id="ARBA00007806"/>
    </source>
</evidence>
<proteinExistence type="inferred from homology"/>
<dbReference type="Gene3D" id="3.20.20.80">
    <property type="entry name" value="Glycosidases"/>
    <property type="match status" value="1"/>
</dbReference>
<organism evidence="5 6">
    <name type="scientific">Cellulomonas phragmiteti</name>
    <dbReference type="NCBI Taxonomy" id="478780"/>
    <lineage>
        <taxon>Bacteria</taxon>
        <taxon>Bacillati</taxon>
        <taxon>Actinomycetota</taxon>
        <taxon>Actinomycetes</taxon>
        <taxon>Micrococcales</taxon>
        <taxon>Cellulomonadaceae</taxon>
        <taxon>Cellulomonas</taxon>
    </lineage>
</organism>
<gene>
    <name evidence="5" type="ORF">Cph01nite_24770</name>
</gene>
<evidence type="ECO:0000313" key="6">
    <source>
        <dbReference type="Proteomes" id="UP000614741"/>
    </source>
</evidence>
<dbReference type="Pfam" id="PF21365">
    <property type="entry name" value="Glyco_hydro_31_3rd"/>
    <property type="match status" value="1"/>
</dbReference>
<dbReference type="CDD" id="cd14752">
    <property type="entry name" value="GH31_N"/>
    <property type="match status" value="1"/>
</dbReference>